<dbReference type="Pfam" id="PF04082">
    <property type="entry name" value="Fungal_trans"/>
    <property type="match status" value="1"/>
</dbReference>
<dbReference type="GeneID" id="54283279"/>
<evidence type="ECO:0000256" key="2">
    <source>
        <dbReference type="ARBA" id="ARBA00022723"/>
    </source>
</evidence>
<evidence type="ECO:0000256" key="7">
    <source>
        <dbReference type="ARBA" id="ARBA00023242"/>
    </source>
</evidence>
<keyword evidence="10" id="KW-1185">Reference proteome</keyword>
<dbReference type="SMART" id="SM00066">
    <property type="entry name" value="GAL4"/>
    <property type="match status" value="1"/>
</dbReference>
<dbReference type="GO" id="GO:0045944">
    <property type="term" value="P:positive regulation of transcription by RNA polymerase II"/>
    <property type="evidence" value="ECO:0007669"/>
    <property type="project" value="TreeGrafter"/>
</dbReference>
<evidence type="ECO:0000256" key="5">
    <source>
        <dbReference type="ARBA" id="ARBA00023125"/>
    </source>
</evidence>
<organism evidence="9 10">
    <name type="scientific">Aaosphaeria arxii CBS 175.79</name>
    <dbReference type="NCBI Taxonomy" id="1450172"/>
    <lineage>
        <taxon>Eukaryota</taxon>
        <taxon>Fungi</taxon>
        <taxon>Dikarya</taxon>
        <taxon>Ascomycota</taxon>
        <taxon>Pezizomycotina</taxon>
        <taxon>Dothideomycetes</taxon>
        <taxon>Pleosporomycetidae</taxon>
        <taxon>Pleosporales</taxon>
        <taxon>Pleosporales incertae sedis</taxon>
        <taxon>Aaosphaeria</taxon>
    </lineage>
</organism>
<dbReference type="PANTHER" id="PTHR47782:SF1">
    <property type="entry name" value="PYRIMIDINE PATHWAY REGULATORY PROTEIN 1"/>
    <property type="match status" value="1"/>
</dbReference>
<dbReference type="SMART" id="SM00906">
    <property type="entry name" value="Fungal_trans"/>
    <property type="match status" value="1"/>
</dbReference>
<evidence type="ECO:0000256" key="3">
    <source>
        <dbReference type="ARBA" id="ARBA00022833"/>
    </source>
</evidence>
<dbReference type="Gene3D" id="4.10.240.10">
    <property type="entry name" value="Zn(2)-C6 fungal-type DNA-binding domain"/>
    <property type="match status" value="1"/>
</dbReference>
<dbReference type="PANTHER" id="PTHR47782">
    <property type="entry name" value="ZN(II)2CYS6 TRANSCRIPTION FACTOR (EUROFUNG)-RELATED"/>
    <property type="match status" value="1"/>
</dbReference>
<proteinExistence type="predicted"/>
<evidence type="ECO:0000256" key="4">
    <source>
        <dbReference type="ARBA" id="ARBA00023015"/>
    </source>
</evidence>
<keyword evidence="5" id="KW-0238">DNA-binding</keyword>
<dbReference type="GO" id="GO:0005634">
    <property type="term" value="C:nucleus"/>
    <property type="evidence" value="ECO:0007669"/>
    <property type="project" value="UniProtKB-SubCell"/>
</dbReference>
<evidence type="ECO:0000259" key="8">
    <source>
        <dbReference type="PROSITE" id="PS50048"/>
    </source>
</evidence>
<sequence length="600" mass="68395">MPPDSKRSNVRRSNVTACARCKSRKQRCDQNLPACSNCERAGVDYLKSLEDHVAQLERQLQEYRTNDRQIPRNEADTVTIERILEQASFVALPSSSFSNSRYMGTGSGLPLLRLLLFEDGTTTLPQQSVGSDLNSSSIVDLLQQDIPVQLPAHATSIRLIDAYFEHCDFFVPILYRNEVLRMLDEAADDTKIRERYKIFMILAISIQLLNRTDSSIPASRADTFFSFAKCLLLDNPANLLTGDLEHLENLLLLIQFSSFTSHPSVTWHYVGLATRLAIDLGLHDEPPPHHQLDPLSLDRRKRLFWATYTFERNLCTVLGRPVSIADEAIFVSLPVDVDDNYITEDGILPQPESSRKALALHLIRYRQLESEIMQVLHQKQPLISMAFNYELWRDDMRRRLYDWRATMPLHQFPSQLAPMEIFDGCLYNSLLQLFSPSRHMPSISSDDTIFLADCAQGSIEAYRSSFRDGKLRFYWRTVHNLFRAGVALVYSLKHWPTGLEYDGDSMQASLTSCSSVLWGMVERYPAGKHCRDTFDILCRSLRRPAAGQDLQSQPQIHRGTDLFPMLGNDAIIPADPSSLTADHFMLPNLNVQYLFPRGES</sequence>
<dbReference type="GO" id="GO:0008270">
    <property type="term" value="F:zinc ion binding"/>
    <property type="evidence" value="ECO:0007669"/>
    <property type="project" value="InterPro"/>
</dbReference>
<dbReference type="GO" id="GO:0043565">
    <property type="term" value="F:sequence-specific DNA binding"/>
    <property type="evidence" value="ECO:0007669"/>
    <property type="project" value="TreeGrafter"/>
</dbReference>
<dbReference type="RefSeq" id="XP_033383960.1">
    <property type="nucleotide sequence ID" value="XM_033525882.1"/>
</dbReference>
<dbReference type="OrthoDB" id="2399539at2759"/>
<evidence type="ECO:0000256" key="1">
    <source>
        <dbReference type="ARBA" id="ARBA00004123"/>
    </source>
</evidence>
<dbReference type="InterPro" id="IPR001138">
    <property type="entry name" value="Zn2Cys6_DnaBD"/>
</dbReference>
<evidence type="ECO:0000313" key="10">
    <source>
        <dbReference type="Proteomes" id="UP000799778"/>
    </source>
</evidence>
<name>A0A6A5XS86_9PLEO</name>
<dbReference type="SUPFAM" id="SSF57701">
    <property type="entry name" value="Zn2/Cys6 DNA-binding domain"/>
    <property type="match status" value="1"/>
</dbReference>
<keyword evidence="4" id="KW-0805">Transcription regulation</keyword>
<comment type="subcellular location">
    <subcellularLocation>
        <location evidence="1">Nucleus</location>
    </subcellularLocation>
</comment>
<keyword evidence="2" id="KW-0479">Metal-binding</keyword>
<dbReference type="InterPro" id="IPR007219">
    <property type="entry name" value="XnlR_reg_dom"/>
</dbReference>
<dbReference type="EMBL" id="ML978069">
    <property type="protein sequence ID" value="KAF2015621.1"/>
    <property type="molecule type" value="Genomic_DNA"/>
</dbReference>
<dbReference type="AlphaFoldDB" id="A0A6A5XS86"/>
<keyword evidence="7" id="KW-0539">Nucleus</keyword>
<dbReference type="GO" id="GO:0000981">
    <property type="term" value="F:DNA-binding transcription factor activity, RNA polymerase II-specific"/>
    <property type="evidence" value="ECO:0007669"/>
    <property type="project" value="InterPro"/>
</dbReference>
<evidence type="ECO:0000313" key="9">
    <source>
        <dbReference type="EMBL" id="KAF2015621.1"/>
    </source>
</evidence>
<dbReference type="CDD" id="cd12148">
    <property type="entry name" value="fungal_TF_MHR"/>
    <property type="match status" value="1"/>
</dbReference>
<protein>
    <recommendedName>
        <fullName evidence="8">Zn(2)-C6 fungal-type domain-containing protein</fullName>
    </recommendedName>
</protein>
<evidence type="ECO:0000256" key="6">
    <source>
        <dbReference type="ARBA" id="ARBA00023163"/>
    </source>
</evidence>
<keyword evidence="6" id="KW-0804">Transcription</keyword>
<reference evidence="9" key="1">
    <citation type="journal article" date="2020" name="Stud. Mycol.">
        <title>101 Dothideomycetes genomes: a test case for predicting lifestyles and emergence of pathogens.</title>
        <authorList>
            <person name="Haridas S."/>
            <person name="Albert R."/>
            <person name="Binder M."/>
            <person name="Bloem J."/>
            <person name="Labutti K."/>
            <person name="Salamov A."/>
            <person name="Andreopoulos B."/>
            <person name="Baker S."/>
            <person name="Barry K."/>
            <person name="Bills G."/>
            <person name="Bluhm B."/>
            <person name="Cannon C."/>
            <person name="Castanera R."/>
            <person name="Culley D."/>
            <person name="Daum C."/>
            <person name="Ezra D."/>
            <person name="Gonzalez J."/>
            <person name="Henrissat B."/>
            <person name="Kuo A."/>
            <person name="Liang C."/>
            <person name="Lipzen A."/>
            <person name="Lutzoni F."/>
            <person name="Magnuson J."/>
            <person name="Mondo S."/>
            <person name="Nolan M."/>
            <person name="Ohm R."/>
            <person name="Pangilinan J."/>
            <person name="Park H.-J."/>
            <person name="Ramirez L."/>
            <person name="Alfaro M."/>
            <person name="Sun H."/>
            <person name="Tritt A."/>
            <person name="Yoshinaga Y."/>
            <person name="Zwiers L.-H."/>
            <person name="Turgeon B."/>
            <person name="Goodwin S."/>
            <person name="Spatafora J."/>
            <person name="Crous P."/>
            <person name="Grigoriev I."/>
        </authorList>
    </citation>
    <scope>NUCLEOTIDE SEQUENCE</scope>
    <source>
        <strain evidence="9">CBS 175.79</strain>
    </source>
</reference>
<dbReference type="PROSITE" id="PS50048">
    <property type="entry name" value="ZN2_CY6_FUNGAL_2"/>
    <property type="match status" value="1"/>
</dbReference>
<keyword evidence="3" id="KW-0862">Zinc</keyword>
<dbReference type="CDD" id="cd00067">
    <property type="entry name" value="GAL4"/>
    <property type="match status" value="1"/>
</dbReference>
<dbReference type="GO" id="GO:0006351">
    <property type="term" value="P:DNA-templated transcription"/>
    <property type="evidence" value="ECO:0007669"/>
    <property type="project" value="InterPro"/>
</dbReference>
<dbReference type="InterPro" id="IPR052202">
    <property type="entry name" value="Yeast_MetPath_Reg"/>
</dbReference>
<accession>A0A6A5XS86</accession>
<dbReference type="InterPro" id="IPR036864">
    <property type="entry name" value="Zn2-C6_fun-type_DNA-bd_sf"/>
</dbReference>
<feature type="domain" description="Zn(2)-C6 fungal-type" evidence="8">
    <location>
        <begin position="17"/>
        <end position="44"/>
    </location>
</feature>
<dbReference type="Proteomes" id="UP000799778">
    <property type="component" value="Unassembled WGS sequence"/>
</dbReference>
<gene>
    <name evidence="9" type="ORF">BU24DRAFT_408821</name>
</gene>
<dbReference type="Pfam" id="PF00172">
    <property type="entry name" value="Zn_clus"/>
    <property type="match status" value="1"/>
</dbReference>